<protein>
    <recommendedName>
        <fullName evidence="1">ParE-like toxin domain-containing protein</fullName>
    </recommendedName>
</protein>
<dbReference type="EMBL" id="AAGVNP010000083">
    <property type="protein sequence ID" value="EBS4547303.1"/>
    <property type="molecule type" value="Genomic_DNA"/>
</dbReference>
<accession>A0A5U9VN27</accession>
<organism evidence="2">
    <name type="scientific">Salmonella newport</name>
    <dbReference type="NCBI Taxonomy" id="108619"/>
    <lineage>
        <taxon>Bacteria</taxon>
        <taxon>Pseudomonadati</taxon>
        <taxon>Pseudomonadota</taxon>
        <taxon>Gammaproteobacteria</taxon>
        <taxon>Enterobacterales</taxon>
        <taxon>Enterobacteriaceae</taxon>
        <taxon>Salmonella</taxon>
    </lineage>
</organism>
<proteinExistence type="predicted"/>
<dbReference type="Pfam" id="PF24732">
    <property type="entry name" value="ParE_like"/>
    <property type="match status" value="1"/>
</dbReference>
<dbReference type="InterPro" id="IPR056925">
    <property type="entry name" value="ParE-like"/>
</dbReference>
<evidence type="ECO:0000313" key="2">
    <source>
        <dbReference type="EMBL" id="EBS4547303.1"/>
    </source>
</evidence>
<gene>
    <name evidence="2" type="ORF">DQK32_15560</name>
</gene>
<reference evidence="2" key="1">
    <citation type="submission" date="2018-06" db="EMBL/GenBank/DDBJ databases">
        <authorList>
            <person name="Ashton P.M."/>
            <person name="Dallman T."/>
            <person name="Nair S."/>
            <person name="De Pinna E."/>
            <person name="Peters T."/>
            <person name="Grant K."/>
        </authorList>
    </citation>
    <scope>NUCLEOTIDE SEQUENCE [LARGE SCALE GENOMIC DNA]</scope>
    <source>
        <strain evidence="2">160804</strain>
    </source>
</reference>
<dbReference type="Proteomes" id="UP000839885">
    <property type="component" value="Unassembled WGS sequence"/>
</dbReference>
<sequence>MSVNTYVDDSFRYWRTDPRRVHASATRKARKLLRQYRQGKRVYSEVGCTGYLKIDVGVRWRLLSKNLGEEWLFMSHQTYDRELKR</sequence>
<name>A0A5U9VN27_SALNE</name>
<comment type="caution">
    <text evidence="2">The sequence shown here is derived from an EMBL/GenBank/DDBJ whole genome shotgun (WGS) entry which is preliminary data.</text>
</comment>
<feature type="domain" description="ParE-like toxin" evidence="1">
    <location>
        <begin position="26"/>
        <end position="80"/>
    </location>
</feature>
<evidence type="ECO:0000259" key="1">
    <source>
        <dbReference type="Pfam" id="PF24732"/>
    </source>
</evidence>
<dbReference type="AlphaFoldDB" id="A0A5U9VN27"/>